<feature type="transmembrane region" description="Helical" evidence="1">
    <location>
        <begin position="89"/>
        <end position="116"/>
    </location>
</feature>
<name>A0A8R7UPG4_TRIUA</name>
<dbReference type="Gramene" id="TuG1812G0500005392.01.T01">
    <property type="protein sequence ID" value="TuG1812G0500005392.01.T01"/>
    <property type="gene ID" value="TuG1812G0500005392.01"/>
</dbReference>
<keyword evidence="1" id="KW-0812">Transmembrane</keyword>
<reference evidence="3" key="1">
    <citation type="journal article" date="2013" name="Nature">
        <title>Draft genome of the wheat A-genome progenitor Triticum urartu.</title>
        <authorList>
            <person name="Ling H.Q."/>
            <person name="Zhao S."/>
            <person name="Liu D."/>
            <person name="Wang J."/>
            <person name="Sun H."/>
            <person name="Zhang C."/>
            <person name="Fan H."/>
            <person name="Li D."/>
            <person name="Dong L."/>
            <person name="Tao Y."/>
            <person name="Gao C."/>
            <person name="Wu H."/>
            <person name="Li Y."/>
            <person name="Cui Y."/>
            <person name="Guo X."/>
            <person name="Zheng S."/>
            <person name="Wang B."/>
            <person name="Yu K."/>
            <person name="Liang Q."/>
            <person name="Yang W."/>
            <person name="Lou X."/>
            <person name="Chen J."/>
            <person name="Feng M."/>
            <person name="Jian J."/>
            <person name="Zhang X."/>
            <person name="Luo G."/>
            <person name="Jiang Y."/>
            <person name="Liu J."/>
            <person name="Wang Z."/>
            <person name="Sha Y."/>
            <person name="Zhang B."/>
            <person name="Wu H."/>
            <person name="Tang D."/>
            <person name="Shen Q."/>
            <person name="Xue P."/>
            <person name="Zou S."/>
            <person name="Wang X."/>
            <person name="Liu X."/>
            <person name="Wang F."/>
            <person name="Yang Y."/>
            <person name="An X."/>
            <person name="Dong Z."/>
            <person name="Zhang K."/>
            <person name="Zhang X."/>
            <person name="Luo M.C."/>
            <person name="Dvorak J."/>
            <person name="Tong Y."/>
            <person name="Wang J."/>
            <person name="Yang H."/>
            <person name="Li Z."/>
            <person name="Wang D."/>
            <person name="Zhang A."/>
            <person name="Wang J."/>
        </authorList>
    </citation>
    <scope>NUCLEOTIDE SEQUENCE</scope>
    <source>
        <strain evidence="3">cv. G1812</strain>
    </source>
</reference>
<organism evidence="2 3">
    <name type="scientific">Triticum urartu</name>
    <name type="common">Red wild einkorn</name>
    <name type="synonym">Crithodium urartu</name>
    <dbReference type="NCBI Taxonomy" id="4572"/>
    <lineage>
        <taxon>Eukaryota</taxon>
        <taxon>Viridiplantae</taxon>
        <taxon>Streptophyta</taxon>
        <taxon>Embryophyta</taxon>
        <taxon>Tracheophyta</taxon>
        <taxon>Spermatophyta</taxon>
        <taxon>Magnoliopsida</taxon>
        <taxon>Liliopsida</taxon>
        <taxon>Poales</taxon>
        <taxon>Poaceae</taxon>
        <taxon>BOP clade</taxon>
        <taxon>Pooideae</taxon>
        <taxon>Triticodae</taxon>
        <taxon>Triticeae</taxon>
        <taxon>Triticinae</taxon>
        <taxon>Triticum</taxon>
    </lineage>
</organism>
<keyword evidence="1" id="KW-0472">Membrane</keyword>
<accession>A0A8R7UPG4</accession>
<protein>
    <submittedName>
        <fullName evidence="2">Uncharacterized protein</fullName>
    </submittedName>
</protein>
<keyword evidence="3" id="KW-1185">Reference proteome</keyword>
<keyword evidence="1" id="KW-1133">Transmembrane helix</keyword>
<sequence>MQGGCFFFSGRRVAMEGTCTYPTENPSHGASHELLLAVPRSGDITIPNTFVWQHAFAALSFMTFLFLYVGMDALDIEKWNIVSETYIPMISIALSSIVLALVLVARAAFVLPLSFLQFDQ</sequence>
<dbReference type="AlphaFoldDB" id="A0A8R7UPG4"/>
<feature type="transmembrane region" description="Helical" evidence="1">
    <location>
        <begin position="50"/>
        <end position="69"/>
    </location>
</feature>
<evidence type="ECO:0000256" key="1">
    <source>
        <dbReference type="SAM" id="Phobius"/>
    </source>
</evidence>
<proteinExistence type="predicted"/>
<evidence type="ECO:0000313" key="3">
    <source>
        <dbReference type="Proteomes" id="UP000015106"/>
    </source>
</evidence>
<dbReference type="Proteomes" id="UP000015106">
    <property type="component" value="Chromosome 5"/>
</dbReference>
<reference evidence="2" key="3">
    <citation type="submission" date="2022-06" db="UniProtKB">
        <authorList>
            <consortium name="EnsemblPlants"/>
        </authorList>
    </citation>
    <scope>IDENTIFICATION</scope>
</reference>
<reference evidence="2" key="2">
    <citation type="submission" date="2018-03" db="EMBL/GenBank/DDBJ databases">
        <title>The Triticum urartu genome reveals the dynamic nature of wheat genome evolution.</title>
        <authorList>
            <person name="Ling H."/>
            <person name="Ma B."/>
            <person name="Shi X."/>
            <person name="Liu H."/>
            <person name="Dong L."/>
            <person name="Sun H."/>
            <person name="Cao Y."/>
            <person name="Gao Q."/>
            <person name="Zheng S."/>
            <person name="Li Y."/>
            <person name="Yu Y."/>
            <person name="Du H."/>
            <person name="Qi M."/>
            <person name="Li Y."/>
            <person name="Yu H."/>
            <person name="Cui Y."/>
            <person name="Wang N."/>
            <person name="Chen C."/>
            <person name="Wu H."/>
            <person name="Zhao Y."/>
            <person name="Zhang J."/>
            <person name="Li Y."/>
            <person name="Zhou W."/>
            <person name="Zhang B."/>
            <person name="Hu W."/>
            <person name="Eijk M."/>
            <person name="Tang J."/>
            <person name="Witsenboer H."/>
            <person name="Zhao S."/>
            <person name="Li Z."/>
            <person name="Zhang A."/>
            <person name="Wang D."/>
            <person name="Liang C."/>
        </authorList>
    </citation>
    <scope>NUCLEOTIDE SEQUENCE [LARGE SCALE GENOMIC DNA]</scope>
    <source>
        <strain evidence="2">cv. G1812</strain>
    </source>
</reference>
<evidence type="ECO:0000313" key="2">
    <source>
        <dbReference type="EnsemblPlants" id="TuG1812G0500005392.01.T01"/>
    </source>
</evidence>
<dbReference type="EnsemblPlants" id="TuG1812G0500005392.01.T01">
    <property type="protein sequence ID" value="TuG1812G0500005392.01.T01"/>
    <property type="gene ID" value="TuG1812G0500005392.01"/>
</dbReference>